<organism evidence="1 2">
    <name type="scientific">Phenylobacterium ferrooxidans</name>
    <dbReference type="NCBI Taxonomy" id="2982689"/>
    <lineage>
        <taxon>Bacteria</taxon>
        <taxon>Pseudomonadati</taxon>
        <taxon>Pseudomonadota</taxon>
        <taxon>Alphaproteobacteria</taxon>
        <taxon>Caulobacterales</taxon>
        <taxon>Caulobacteraceae</taxon>
        <taxon>Phenylobacterium</taxon>
    </lineage>
</organism>
<dbReference type="EMBL" id="JAOTJD010000010">
    <property type="protein sequence ID" value="MFD3263748.1"/>
    <property type="molecule type" value="Genomic_DNA"/>
</dbReference>
<dbReference type="Pfam" id="PF07310">
    <property type="entry name" value="PAS_5"/>
    <property type="match status" value="1"/>
</dbReference>
<evidence type="ECO:0000313" key="2">
    <source>
        <dbReference type="Proteomes" id="UP001598130"/>
    </source>
</evidence>
<protein>
    <submittedName>
        <fullName evidence="1">PAS domain-containing protein</fullName>
    </submittedName>
</protein>
<dbReference type="Proteomes" id="UP001598130">
    <property type="component" value="Unassembled WGS sequence"/>
</dbReference>
<dbReference type="RefSeq" id="WP_377368893.1">
    <property type="nucleotide sequence ID" value="NZ_JAOTJD010000010.1"/>
</dbReference>
<name>A0ABW6CNA5_9CAUL</name>
<proteinExistence type="predicted"/>
<comment type="caution">
    <text evidence="1">The sequence shown here is derived from an EMBL/GenBank/DDBJ whole genome shotgun (WGS) entry which is preliminary data.</text>
</comment>
<reference evidence="1 2" key="1">
    <citation type="submission" date="2022-09" db="EMBL/GenBank/DDBJ databases">
        <title>New species of Phenylobacterium.</title>
        <authorList>
            <person name="Mieszkin S."/>
        </authorList>
    </citation>
    <scope>NUCLEOTIDE SEQUENCE [LARGE SCALE GENOMIC DNA]</scope>
    <source>
        <strain evidence="1 2">HK31-G</strain>
    </source>
</reference>
<evidence type="ECO:0000313" key="1">
    <source>
        <dbReference type="EMBL" id="MFD3263748.1"/>
    </source>
</evidence>
<keyword evidence="2" id="KW-1185">Reference proteome</keyword>
<dbReference type="InterPro" id="IPR009922">
    <property type="entry name" value="DUF1457"/>
</dbReference>
<dbReference type="PIRSF" id="PIRSF031878">
    <property type="entry name" value="UCP031878"/>
    <property type="match status" value="1"/>
</dbReference>
<gene>
    <name evidence="1" type="ORF">OCL97_07150</name>
</gene>
<sequence length="183" mass="20374">MSVFHSNTERLIDYWRTRGGDGRLPLRSSVSPADFSEIIAQVFILGRTRSGVYPVRLAGGFVAELHQRDLRQQNSLSLVRERDRFNLHTALETAWRRPEPIVATVEVLTEGPSLAMEVLFAPLAGATGTPDRFLGLYQPLGMVSRLRGLPAQPFAVRDIRGMGPANEETPRLRLATLDGRRIA</sequence>
<accession>A0ABW6CNA5</accession>